<comment type="subcellular location">
    <subcellularLocation>
        <location evidence="2">Membrane</location>
        <topology evidence="2">Multi-pass membrane protein</topology>
    </subcellularLocation>
</comment>
<dbReference type="Pfam" id="PF00072">
    <property type="entry name" value="Response_reg"/>
    <property type="match status" value="1"/>
</dbReference>
<dbReference type="SUPFAM" id="SSF47226">
    <property type="entry name" value="Histidine-containing phosphotransfer domain, HPT domain"/>
    <property type="match status" value="1"/>
</dbReference>
<dbReference type="SMART" id="SM00387">
    <property type="entry name" value="HATPase_c"/>
    <property type="match status" value="1"/>
</dbReference>
<evidence type="ECO:0000256" key="8">
    <source>
        <dbReference type="ARBA" id="ARBA00022989"/>
    </source>
</evidence>
<dbReference type="PANTHER" id="PTHR43047">
    <property type="entry name" value="TWO-COMPONENT HISTIDINE PROTEIN KINASE"/>
    <property type="match status" value="1"/>
</dbReference>
<evidence type="ECO:0000259" key="13">
    <source>
        <dbReference type="PROSITE" id="PS50110"/>
    </source>
</evidence>
<keyword evidence="6 11" id="KW-0812">Transmembrane</keyword>
<comment type="catalytic activity">
    <reaction evidence="1">
        <text>ATP + protein L-histidine = ADP + protein N-phospho-L-histidine.</text>
        <dbReference type="EC" id="2.7.13.3"/>
    </reaction>
</comment>
<dbReference type="Pfam" id="PF13675">
    <property type="entry name" value="PilJ"/>
    <property type="match status" value="1"/>
</dbReference>
<protein>
    <recommendedName>
        <fullName evidence="3">histidine kinase</fullName>
        <ecNumber evidence="3">2.7.13.3</ecNumber>
    </recommendedName>
</protein>
<dbReference type="InterPro" id="IPR029095">
    <property type="entry name" value="NarX-like_N"/>
</dbReference>
<dbReference type="InterPro" id="IPR036097">
    <property type="entry name" value="HisK_dim/P_sf"/>
</dbReference>
<evidence type="ECO:0000256" key="7">
    <source>
        <dbReference type="ARBA" id="ARBA00022777"/>
    </source>
</evidence>
<evidence type="ECO:0000256" key="1">
    <source>
        <dbReference type="ARBA" id="ARBA00000085"/>
    </source>
</evidence>
<dbReference type="CDD" id="cd17546">
    <property type="entry name" value="REC_hyHK_CKI1_RcsC-like"/>
    <property type="match status" value="1"/>
</dbReference>
<name>A0A5C5V019_9BACT</name>
<dbReference type="Gene3D" id="3.40.50.2300">
    <property type="match status" value="1"/>
</dbReference>
<feature type="domain" description="Histidine kinase" evidence="12">
    <location>
        <begin position="252"/>
        <end position="473"/>
    </location>
</feature>
<dbReference type="InterPro" id="IPR003594">
    <property type="entry name" value="HATPase_dom"/>
</dbReference>
<accession>A0A5C5V019</accession>
<dbReference type="InterPro" id="IPR005467">
    <property type="entry name" value="His_kinase_dom"/>
</dbReference>
<dbReference type="EC" id="2.7.13.3" evidence="3"/>
<dbReference type="AlphaFoldDB" id="A0A5C5V019"/>
<keyword evidence="5 14" id="KW-0808">Transferase</keyword>
<proteinExistence type="predicted"/>
<dbReference type="InterPro" id="IPR004358">
    <property type="entry name" value="Sig_transdc_His_kin-like_C"/>
</dbReference>
<evidence type="ECO:0000256" key="2">
    <source>
        <dbReference type="ARBA" id="ARBA00004141"/>
    </source>
</evidence>
<keyword evidence="9 11" id="KW-0472">Membrane</keyword>
<dbReference type="RefSeq" id="WP_146568278.1">
    <property type="nucleotide sequence ID" value="NZ_SIHJ01000004.1"/>
</dbReference>
<evidence type="ECO:0000313" key="14">
    <source>
        <dbReference type="EMBL" id="TWT31087.1"/>
    </source>
</evidence>
<sequence>MIRRRSSGRTGGPHSQGRLMTILYVSALSSVALLTCGGQWLVQRQLVRGESDSRVINIAGRQRMLSQKLAKASLQIESSGAGHSAGRDELRQTLDLWSRSHRGLQSGDAEEGLPGHNSQAVQRLFAAIEPDYRAMRSSALTLLDPATSPPMAARAAASIQEHEDQFLAGMDDIVSQYVREAEGKVARLRLLERAILALTLLVLLAEGLLIFRPAVRQIDRTLARLNRTGRRLRAAKLRAEEADAAKSRFLANVSHELRTPMTAVLGMTEVARGETDPDRRDNSLATVSQAGELLLGLLNDLIDFARIDSGKLELVIRPFSPHEVLGRVCEMMRPACEAKNLSLAPMAGVDKELRVLGDARRLEQVLLNLLANAIKWTSEGVIYARCETLRSSGSLVTLRYTIQDTGVGISEEHHGRVFEPFTQVAGDKTTAISGVGLGLAICKRIANAMGADLSLTSSPGVGTTVTLTTDFCLAGPASPQADHPPATETTPRRVLVVEDTEVIQAVFHEFLSGAGHAVAVADSGEQAAELTAEQSFEIAFVDLQLPGMDGVATANALRQGAVGGRAPRLVCVTADARASLEDSQLEAVFDSVLIKPFSRAQIEQEIAATAGLGGFPPAADSGEPGADGEADLQQELTEVYLKVAVQQERDLSAAVAEQRLPDAHVLAHRIAGQVACFGEPELVAGLRSLEDACKAGQYDRAAADAKQWLPELKRFRSKLSSELVDLPS</sequence>
<keyword evidence="8 11" id="KW-1133">Transmembrane helix</keyword>
<feature type="transmembrane region" description="Helical" evidence="11">
    <location>
        <begin position="21"/>
        <end position="42"/>
    </location>
</feature>
<dbReference type="SUPFAM" id="SSF47384">
    <property type="entry name" value="Homodimeric domain of signal transducing histidine kinase"/>
    <property type="match status" value="1"/>
</dbReference>
<keyword evidence="7 14" id="KW-0418">Kinase</keyword>
<feature type="domain" description="Response regulatory" evidence="13">
    <location>
        <begin position="493"/>
        <end position="610"/>
    </location>
</feature>
<comment type="caution">
    <text evidence="14">The sequence shown here is derived from an EMBL/GenBank/DDBJ whole genome shotgun (WGS) entry which is preliminary data.</text>
</comment>
<evidence type="ECO:0000256" key="3">
    <source>
        <dbReference type="ARBA" id="ARBA00012438"/>
    </source>
</evidence>
<dbReference type="GO" id="GO:0005886">
    <property type="term" value="C:plasma membrane"/>
    <property type="evidence" value="ECO:0007669"/>
    <property type="project" value="TreeGrafter"/>
</dbReference>
<evidence type="ECO:0000256" key="5">
    <source>
        <dbReference type="ARBA" id="ARBA00022679"/>
    </source>
</evidence>
<dbReference type="SMART" id="SM00388">
    <property type="entry name" value="HisKA"/>
    <property type="match status" value="1"/>
</dbReference>
<keyword evidence="4 10" id="KW-0597">Phosphoprotein</keyword>
<dbReference type="EMBL" id="SIHJ01000004">
    <property type="protein sequence ID" value="TWT31087.1"/>
    <property type="molecule type" value="Genomic_DNA"/>
</dbReference>
<evidence type="ECO:0000259" key="12">
    <source>
        <dbReference type="PROSITE" id="PS50109"/>
    </source>
</evidence>
<dbReference type="InterPro" id="IPR036641">
    <property type="entry name" value="HPT_dom_sf"/>
</dbReference>
<dbReference type="Gene3D" id="3.30.565.10">
    <property type="entry name" value="Histidine kinase-like ATPase, C-terminal domain"/>
    <property type="match status" value="1"/>
</dbReference>
<feature type="modified residue" description="4-aspartylphosphate" evidence="10">
    <location>
        <position position="542"/>
    </location>
</feature>
<keyword evidence="15" id="KW-1185">Reference proteome</keyword>
<dbReference type="OrthoDB" id="7568856at2"/>
<dbReference type="InterPro" id="IPR003661">
    <property type="entry name" value="HisK_dim/P_dom"/>
</dbReference>
<dbReference type="InterPro" id="IPR036890">
    <property type="entry name" value="HATPase_C_sf"/>
</dbReference>
<dbReference type="Pfam" id="PF02518">
    <property type="entry name" value="HATPase_c"/>
    <property type="match status" value="1"/>
</dbReference>
<evidence type="ECO:0000313" key="15">
    <source>
        <dbReference type="Proteomes" id="UP000316714"/>
    </source>
</evidence>
<dbReference type="GO" id="GO:0009927">
    <property type="term" value="F:histidine phosphotransfer kinase activity"/>
    <property type="evidence" value="ECO:0007669"/>
    <property type="project" value="TreeGrafter"/>
</dbReference>
<dbReference type="Gene3D" id="1.20.120.160">
    <property type="entry name" value="HPT domain"/>
    <property type="match status" value="1"/>
</dbReference>
<dbReference type="Pfam" id="PF00512">
    <property type="entry name" value="HisKA"/>
    <property type="match status" value="1"/>
</dbReference>
<dbReference type="SUPFAM" id="SSF55874">
    <property type="entry name" value="ATPase domain of HSP90 chaperone/DNA topoisomerase II/histidine kinase"/>
    <property type="match status" value="1"/>
</dbReference>
<evidence type="ECO:0000256" key="6">
    <source>
        <dbReference type="ARBA" id="ARBA00022692"/>
    </source>
</evidence>
<evidence type="ECO:0000256" key="4">
    <source>
        <dbReference type="ARBA" id="ARBA00022553"/>
    </source>
</evidence>
<organism evidence="14 15">
    <name type="scientific">Posidoniimonas corsicana</name>
    <dbReference type="NCBI Taxonomy" id="1938618"/>
    <lineage>
        <taxon>Bacteria</taxon>
        <taxon>Pseudomonadati</taxon>
        <taxon>Planctomycetota</taxon>
        <taxon>Planctomycetia</taxon>
        <taxon>Pirellulales</taxon>
        <taxon>Lacipirellulaceae</taxon>
        <taxon>Posidoniimonas</taxon>
    </lineage>
</organism>
<dbReference type="SMART" id="SM00448">
    <property type="entry name" value="REC"/>
    <property type="match status" value="1"/>
</dbReference>
<evidence type="ECO:0000256" key="10">
    <source>
        <dbReference type="PROSITE-ProRule" id="PRU00169"/>
    </source>
</evidence>
<evidence type="ECO:0000256" key="9">
    <source>
        <dbReference type="ARBA" id="ARBA00023136"/>
    </source>
</evidence>
<evidence type="ECO:0000256" key="11">
    <source>
        <dbReference type="SAM" id="Phobius"/>
    </source>
</evidence>
<dbReference type="Gene3D" id="1.10.287.130">
    <property type="match status" value="1"/>
</dbReference>
<dbReference type="PRINTS" id="PR00344">
    <property type="entry name" value="BCTRLSENSOR"/>
</dbReference>
<dbReference type="FunFam" id="3.30.565.10:FF:000010">
    <property type="entry name" value="Sensor histidine kinase RcsC"/>
    <property type="match status" value="1"/>
</dbReference>
<dbReference type="GO" id="GO:0000155">
    <property type="term" value="F:phosphorelay sensor kinase activity"/>
    <property type="evidence" value="ECO:0007669"/>
    <property type="project" value="InterPro"/>
</dbReference>
<dbReference type="SUPFAM" id="SSF52172">
    <property type="entry name" value="CheY-like"/>
    <property type="match status" value="1"/>
</dbReference>
<dbReference type="CDD" id="cd00082">
    <property type="entry name" value="HisKA"/>
    <property type="match status" value="1"/>
</dbReference>
<dbReference type="InterPro" id="IPR001789">
    <property type="entry name" value="Sig_transdc_resp-reg_receiver"/>
</dbReference>
<reference evidence="14 15" key="1">
    <citation type="submission" date="2019-02" db="EMBL/GenBank/DDBJ databases">
        <title>Deep-cultivation of Planctomycetes and their phenomic and genomic characterization uncovers novel biology.</title>
        <authorList>
            <person name="Wiegand S."/>
            <person name="Jogler M."/>
            <person name="Boedeker C."/>
            <person name="Pinto D."/>
            <person name="Vollmers J."/>
            <person name="Rivas-Marin E."/>
            <person name="Kohn T."/>
            <person name="Peeters S.H."/>
            <person name="Heuer A."/>
            <person name="Rast P."/>
            <person name="Oberbeckmann S."/>
            <person name="Bunk B."/>
            <person name="Jeske O."/>
            <person name="Meyerdierks A."/>
            <person name="Storesund J.E."/>
            <person name="Kallscheuer N."/>
            <person name="Luecker S."/>
            <person name="Lage O.M."/>
            <person name="Pohl T."/>
            <person name="Merkel B.J."/>
            <person name="Hornburger P."/>
            <person name="Mueller R.-W."/>
            <person name="Bruemmer F."/>
            <person name="Labrenz M."/>
            <person name="Spormann A.M."/>
            <person name="Op Den Camp H."/>
            <person name="Overmann J."/>
            <person name="Amann R."/>
            <person name="Jetten M.S.M."/>
            <person name="Mascher T."/>
            <person name="Medema M.H."/>
            <person name="Devos D.P."/>
            <person name="Kaster A.-K."/>
            <person name="Ovreas L."/>
            <person name="Rohde M."/>
            <person name="Galperin M.Y."/>
            <person name="Jogler C."/>
        </authorList>
    </citation>
    <scope>NUCLEOTIDE SEQUENCE [LARGE SCALE GENOMIC DNA]</scope>
    <source>
        <strain evidence="14 15">KOR34</strain>
    </source>
</reference>
<gene>
    <name evidence="14" type="primary">luxQ_3</name>
    <name evidence="14" type="ORF">KOR34_44610</name>
</gene>
<dbReference type="InterPro" id="IPR011006">
    <property type="entry name" value="CheY-like_superfamily"/>
</dbReference>
<dbReference type="PROSITE" id="PS50110">
    <property type="entry name" value="RESPONSE_REGULATORY"/>
    <property type="match status" value="1"/>
</dbReference>
<dbReference type="PANTHER" id="PTHR43047:SF72">
    <property type="entry name" value="OSMOSENSING HISTIDINE PROTEIN KINASE SLN1"/>
    <property type="match status" value="1"/>
</dbReference>
<dbReference type="Proteomes" id="UP000316714">
    <property type="component" value="Unassembled WGS sequence"/>
</dbReference>
<dbReference type="PROSITE" id="PS50109">
    <property type="entry name" value="HIS_KIN"/>
    <property type="match status" value="1"/>
</dbReference>